<keyword evidence="4" id="KW-1185">Reference proteome</keyword>
<dbReference type="InterPro" id="IPR001296">
    <property type="entry name" value="Glyco_trans_1"/>
</dbReference>
<dbReference type="eggNOG" id="arCOG01403">
    <property type="taxonomic scope" value="Archaea"/>
</dbReference>
<organism evidence="3 4">
    <name type="scientific">Natrinema salifodinae</name>
    <dbReference type="NCBI Taxonomy" id="1202768"/>
    <lineage>
        <taxon>Archaea</taxon>
        <taxon>Methanobacteriati</taxon>
        <taxon>Methanobacteriota</taxon>
        <taxon>Stenosarchaea group</taxon>
        <taxon>Halobacteria</taxon>
        <taxon>Halobacteriales</taxon>
        <taxon>Natrialbaceae</taxon>
        <taxon>Natrinema</taxon>
    </lineage>
</organism>
<dbReference type="Proteomes" id="UP000183275">
    <property type="component" value="Unassembled WGS sequence"/>
</dbReference>
<evidence type="ECO:0000259" key="2">
    <source>
        <dbReference type="Pfam" id="PF13439"/>
    </source>
</evidence>
<evidence type="ECO:0000313" key="3">
    <source>
        <dbReference type="EMBL" id="SEW32886.1"/>
    </source>
</evidence>
<dbReference type="PANTHER" id="PTHR45947:SF3">
    <property type="entry name" value="SULFOQUINOVOSYL TRANSFERASE SQD2"/>
    <property type="match status" value="1"/>
</dbReference>
<accession>A0A1I0QZ06</accession>
<protein>
    <submittedName>
        <fullName evidence="3">Glycosyltransferase involved in cell wall bisynthesis</fullName>
    </submittedName>
</protein>
<gene>
    <name evidence="3" type="ORF">SAMN05216285_4164</name>
</gene>
<dbReference type="STRING" id="1202768.SAMN05216285_4164"/>
<dbReference type="AlphaFoldDB" id="A0A1I0QZ06"/>
<dbReference type="OrthoDB" id="132546at2157"/>
<reference evidence="4" key="1">
    <citation type="submission" date="2016-10" db="EMBL/GenBank/DDBJ databases">
        <authorList>
            <person name="Varghese N."/>
        </authorList>
    </citation>
    <scope>NUCLEOTIDE SEQUENCE [LARGE SCALE GENOMIC DNA]</scope>
    <source>
        <strain evidence="4">CGMCC 1.12284</strain>
    </source>
</reference>
<dbReference type="PANTHER" id="PTHR45947">
    <property type="entry name" value="SULFOQUINOVOSYL TRANSFERASE SQD2"/>
    <property type="match status" value="1"/>
</dbReference>
<dbReference type="RefSeq" id="WP_049991471.1">
    <property type="nucleotide sequence ID" value="NZ_FOIS01000007.1"/>
</dbReference>
<keyword evidence="3" id="KW-0808">Transferase</keyword>
<dbReference type="EMBL" id="FOIS01000007">
    <property type="protein sequence ID" value="SEW32886.1"/>
    <property type="molecule type" value="Genomic_DNA"/>
</dbReference>
<dbReference type="Gene3D" id="3.40.50.2000">
    <property type="entry name" value="Glycogen Phosphorylase B"/>
    <property type="match status" value="2"/>
</dbReference>
<dbReference type="SUPFAM" id="SSF53756">
    <property type="entry name" value="UDP-Glycosyltransferase/glycogen phosphorylase"/>
    <property type="match status" value="1"/>
</dbReference>
<proteinExistence type="predicted"/>
<dbReference type="Pfam" id="PF13439">
    <property type="entry name" value="Glyco_transf_4"/>
    <property type="match status" value="1"/>
</dbReference>
<dbReference type="InterPro" id="IPR050194">
    <property type="entry name" value="Glycosyltransferase_grp1"/>
</dbReference>
<dbReference type="InterPro" id="IPR028098">
    <property type="entry name" value="Glyco_trans_4-like_N"/>
</dbReference>
<sequence length="390" mass="43939">MTEIAVAHEHYLERGGGEHVADTLARTFDADIYAGLVREDATADDLDPEPICDGAWASVMERSVFARDLTYFQAWRHASDLHDYDAIIQSGNNPGWYVPQDDQTIIKYVHSPQRTPYDRWANGDPGALTRAYAEAARQLYQETLTHPDVFVANSEVIARRCRKYWGVPEDKLEVVYPPVDTESYGQEHATAEPTYYFTFSRLYPSKRIDQIVRAFTRLDDSYQLVVGGSGPDRDRLESIADDSVQFVGYLSEAEKRRRLAECRAFIFAAENEDFGLCPIEAFASGTPVLGVNEGFTQHQILAGQNGYTFGRDPGDLDGAIHRFEREGAAWSPTQLETFAADNFGRERFAREMQRIVMEARERSAIDVSYDRPLETTDDAQLAVTDGGTDE</sequence>
<dbReference type="Pfam" id="PF00534">
    <property type="entry name" value="Glycos_transf_1"/>
    <property type="match status" value="1"/>
</dbReference>
<evidence type="ECO:0000313" key="4">
    <source>
        <dbReference type="Proteomes" id="UP000183275"/>
    </source>
</evidence>
<feature type="domain" description="Glycosyl transferase family 1" evidence="1">
    <location>
        <begin position="191"/>
        <end position="323"/>
    </location>
</feature>
<evidence type="ECO:0000259" key="1">
    <source>
        <dbReference type="Pfam" id="PF00534"/>
    </source>
</evidence>
<feature type="domain" description="Glycosyltransferase subfamily 4-like N-terminal" evidence="2">
    <location>
        <begin position="15"/>
        <end position="182"/>
    </location>
</feature>
<dbReference type="GO" id="GO:0016757">
    <property type="term" value="F:glycosyltransferase activity"/>
    <property type="evidence" value="ECO:0007669"/>
    <property type="project" value="InterPro"/>
</dbReference>
<name>A0A1I0QZ06_9EURY</name>